<evidence type="ECO:0000256" key="4">
    <source>
        <dbReference type="ARBA" id="ARBA00023065"/>
    </source>
</evidence>
<dbReference type="GO" id="GO:0046933">
    <property type="term" value="F:proton-transporting ATP synthase activity, rotational mechanism"/>
    <property type="evidence" value="ECO:0007669"/>
    <property type="project" value="UniProtKB-UniRule"/>
</dbReference>
<evidence type="ECO:0000256" key="7">
    <source>
        <dbReference type="HAMAP-Rule" id="MF_01416"/>
    </source>
</evidence>
<keyword evidence="3 7" id="KW-0375">Hydrogen ion transport</keyword>
<keyword evidence="5 7" id="KW-0472">Membrane</keyword>
<dbReference type="PRINTS" id="PR00125">
    <property type="entry name" value="ATPASEDELTA"/>
</dbReference>
<dbReference type="RefSeq" id="WP_132117329.1">
    <property type="nucleotide sequence ID" value="NZ_SMJU01000006.1"/>
</dbReference>
<accession>A0A4V2X9U5</accession>
<protein>
    <recommendedName>
        <fullName evidence="7">ATP synthase subunit delta</fullName>
    </recommendedName>
    <alternativeName>
        <fullName evidence="7">ATP synthase F(1) sector subunit delta</fullName>
    </alternativeName>
    <alternativeName>
        <fullName evidence="7">F-type ATPase subunit delta</fullName>
        <shortName evidence="7">F-ATPase subunit delta</shortName>
    </alternativeName>
</protein>
<dbReference type="NCBIfam" id="TIGR01145">
    <property type="entry name" value="ATP_synt_delta"/>
    <property type="match status" value="1"/>
</dbReference>
<name>A0A4V2X9U5_9BACT</name>
<evidence type="ECO:0000256" key="5">
    <source>
        <dbReference type="ARBA" id="ARBA00023136"/>
    </source>
</evidence>
<evidence type="ECO:0000256" key="1">
    <source>
        <dbReference type="ARBA" id="ARBA00004370"/>
    </source>
</evidence>
<dbReference type="InterPro" id="IPR026015">
    <property type="entry name" value="ATP_synth_OSCP/delta_N_sf"/>
</dbReference>
<comment type="caution">
    <text evidence="8">The sequence shown here is derived from an EMBL/GenBank/DDBJ whole genome shotgun (WGS) entry which is preliminary data.</text>
</comment>
<gene>
    <name evidence="7 8" type="primary">atpH</name>
    <name evidence="8" type="ORF">EZE20_10570</name>
</gene>
<keyword evidence="9" id="KW-1185">Reference proteome</keyword>
<reference evidence="8 9" key="1">
    <citation type="submission" date="2019-02" db="EMBL/GenBank/DDBJ databases">
        <title>Arundinibacter roseus gen. nov., sp. nov., a new member of the family Cytophagaceae.</title>
        <authorList>
            <person name="Szuroczki S."/>
            <person name="Khayer B."/>
            <person name="Sproer C."/>
            <person name="Toumi M."/>
            <person name="Szabo A."/>
            <person name="Felfoldi T."/>
            <person name="Schumann P."/>
            <person name="Toth E."/>
        </authorList>
    </citation>
    <scope>NUCLEOTIDE SEQUENCE [LARGE SCALE GENOMIC DNA]</scope>
    <source>
        <strain evidence="8 9">DMA-k-7a</strain>
    </source>
</reference>
<evidence type="ECO:0000256" key="2">
    <source>
        <dbReference type="ARBA" id="ARBA00022448"/>
    </source>
</evidence>
<keyword evidence="7" id="KW-0139">CF(1)</keyword>
<evidence type="ECO:0000256" key="3">
    <source>
        <dbReference type="ARBA" id="ARBA00022781"/>
    </source>
</evidence>
<keyword evidence="7" id="KW-1003">Cell membrane</keyword>
<dbReference type="SUPFAM" id="SSF47928">
    <property type="entry name" value="N-terminal domain of the delta subunit of the F1F0-ATP synthase"/>
    <property type="match status" value="1"/>
</dbReference>
<keyword evidence="6 7" id="KW-0066">ATP synthesis</keyword>
<dbReference type="EMBL" id="SMJU01000006">
    <property type="protein sequence ID" value="TDB65145.1"/>
    <property type="molecule type" value="Genomic_DNA"/>
</dbReference>
<comment type="subcellular location">
    <subcellularLocation>
        <location evidence="7">Cell membrane</location>
        <topology evidence="7">Peripheral membrane protein</topology>
    </subcellularLocation>
    <subcellularLocation>
        <location evidence="1">Membrane</location>
    </subcellularLocation>
</comment>
<dbReference type="Proteomes" id="UP000295706">
    <property type="component" value="Unassembled WGS sequence"/>
</dbReference>
<dbReference type="InterPro" id="IPR000711">
    <property type="entry name" value="ATPase_OSCP/dsu"/>
</dbReference>
<dbReference type="Gene3D" id="1.10.520.20">
    <property type="entry name" value="N-terminal domain of the delta subunit of the F1F0-ATP synthase"/>
    <property type="match status" value="1"/>
</dbReference>
<evidence type="ECO:0000256" key="6">
    <source>
        <dbReference type="ARBA" id="ARBA00023310"/>
    </source>
</evidence>
<comment type="function">
    <text evidence="7">This protein is part of the stalk that links CF(0) to CF(1). It either transmits conformational changes from CF(0) to CF(1) or is implicated in proton conduction.</text>
</comment>
<keyword evidence="2 7" id="KW-0813">Transport</keyword>
<comment type="similarity">
    <text evidence="7">Belongs to the ATPase delta chain family.</text>
</comment>
<dbReference type="OrthoDB" id="9802471at2"/>
<dbReference type="PANTHER" id="PTHR11910">
    <property type="entry name" value="ATP SYNTHASE DELTA CHAIN"/>
    <property type="match status" value="1"/>
</dbReference>
<keyword evidence="4 7" id="KW-0406">Ion transport</keyword>
<evidence type="ECO:0000313" key="9">
    <source>
        <dbReference type="Proteomes" id="UP000295706"/>
    </source>
</evidence>
<organism evidence="8 9">
    <name type="scientific">Arundinibacter roseus</name>
    <dbReference type="NCBI Taxonomy" id="2070510"/>
    <lineage>
        <taxon>Bacteria</taxon>
        <taxon>Pseudomonadati</taxon>
        <taxon>Bacteroidota</taxon>
        <taxon>Cytophagia</taxon>
        <taxon>Cytophagales</taxon>
        <taxon>Spirosomataceae</taxon>
        <taxon>Arundinibacter</taxon>
    </lineage>
</organism>
<dbReference type="Pfam" id="PF00213">
    <property type="entry name" value="OSCP"/>
    <property type="match status" value="1"/>
</dbReference>
<dbReference type="AlphaFoldDB" id="A0A4V2X9U5"/>
<comment type="function">
    <text evidence="7">F(1)F(0) ATP synthase produces ATP from ADP in the presence of a proton or sodium gradient. F-type ATPases consist of two structural domains, F(1) containing the extramembraneous catalytic core and F(0) containing the membrane proton channel, linked together by a central stalk and a peripheral stalk. During catalysis, ATP synthesis in the catalytic domain of F(1) is coupled via a rotary mechanism of the central stalk subunits to proton translocation.</text>
</comment>
<evidence type="ECO:0000313" key="8">
    <source>
        <dbReference type="EMBL" id="TDB65145.1"/>
    </source>
</evidence>
<dbReference type="HAMAP" id="MF_01416">
    <property type="entry name" value="ATP_synth_delta_bact"/>
    <property type="match status" value="1"/>
</dbReference>
<dbReference type="GO" id="GO:0005886">
    <property type="term" value="C:plasma membrane"/>
    <property type="evidence" value="ECO:0007669"/>
    <property type="project" value="UniProtKB-SubCell"/>
</dbReference>
<sequence>MSIGTVASRYAKSLIELAQEKKVVEEVYQDMVLFKSVATQNRGVMLALSSPVIRHEKKLGILKAIFQDKVNPVSYTIFTIITKKNREAILESIADEFVKQYNLLKGIQKAVVTTSIPLDAALRAQFNAMVNKMTGMTVELEEKVDEKLIGGYILRVQDQQIDASLKSRLNNLKLELLN</sequence>
<proteinExistence type="inferred from homology"/>
<dbReference type="GO" id="GO:0045259">
    <property type="term" value="C:proton-transporting ATP synthase complex"/>
    <property type="evidence" value="ECO:0007669"/>
    <property type="project" value="UniProtKB-KW"/>
</dbReference>